<evidence type="ECO:0000313" key="3">
    <source>
        <dbReference type="Proteomes" id="UP001165063"/>
    </source>
</evidence>
<sequence>MGIQSFKQRLSSKKKRIIITKNEEPQKKEKHSERYPVINLSTNIFEDFPQFRGINVANFDSTLTTNSIDGSSSSLDGNANIVLECVYFLLNVKFQNLSRYKMTKSSRAKLIAARSRYPNVIIVNQLYTIFPNSETCVDTEIEKLTHLRKLKLITLNYDNFPFRLLILQDDLTKLIDTHLEANSNVVSSFKNFIHIYPNVNQISKEMIEKHGLDVKTLIQTGFLTFSESSYNLTLPNIGPTLKMLKIGIRAIIKVCQGNKFGQIEEAIIMKKFTDVTKEGVATKNGLFVKTNGLDPHWLLSVMVGSGLLECFYSSVGRVYKLTGKNLQ</sequence>
<keyword evidence="3" id="KW-1185">Reference proteome</keyword>
<proteinExistence type="inferred from homology"/>
<name>A0A9W6Z0K1_AMBMO</name>
<dbReference type="Proteomes" id="UP001165063">
    <property type="component" value="Unassembled WGS sequence"/>
</dbReference>
<reference evidence="2" key="1">
    <citation type="submission" date="2023-04" db="EMBL/GenBank/DDBJ databases">
        <title>Ambrosiozyma monospora NBRC 1965.</title>
        <authorList>
            <person name="Ichikawa N."/>
            <person name="Sato H."/>
            <person name="Tonouchi N."/>
        </authorList>
    </citation>
    <scope>NUCLEOTIDE SEQUENCE</scope>
    <source>
        <strain evidence="2">NBRC 1965</strain>
    </source>
</reference>
<dbReference type="PANTHER" id="PTHR15243">
    <property type="entry name" value="SERINE/THREONINE-PROTEIN KINASE 19"/>
    <property type="match status" value="1"/>
</dbReference>
<evidence type="ECO:0000256" key="1">
    <source>
        <dbReference type="ARBA" id="ARBA00093458"/>
    </source>
</evidence>
<dbReference type="InterPro" id="IPR018865">
    <property type="entry name" value="STK19-like"/>
</dbReference>
<organism evidence="2 3">
    <name type="scientific">Ambrosiozyma monospora</name>
    <name type="common">Yeast</name>
    <name type="synonym">Endomycopsis monosporus</name>
    <dbReference type="NCBI Taxonomy" id="43982"/>
    <lineage>
        <taxon>Eukaryota</taxon>
        <taxon>Fungi</taxon>
        <taxon>Dikarya</taxon>
        <taxon>Ascomycota</taxon>
        <taxon>Saccharomycotina</taxon>
        <taxon>Pichiomycetes</taxon>
        <taxon>Pichiales</taxon>
        <taxon>Pichiaceae</taxon>
        <taxon>Ambrosiozyma</taxon>
    </lineage>
</organism>
<dbReference type="EMBL" id="BSXU01002148">
    <property type="protein sequence ID" value="GMG34740.1"/>
    <property type="molecule type" value="Genomic_DNA"/>
</dbReference>
<dbReference type="AlphaFoldDB" id="A0A9W6Z0K1"/>
<comment type="caution">
    <text evidence="2">The sequence shown here is derived from an EMBL/GenBank/DDBJ whole genome shotgun (WGS) entry which is preliminary data.</text>
</comment>
<evidence type="ECO:0000313" key="2">
    <source>
        <dbReference type="EMBL" id="GMG34740.1"/>
    </source>
</evidence>
<dbReference type="Pfam" id="PF10494">
    <property type="entry name" value="Stk19"/>
    <property type="match status" value="1"/>
</dbReference>
<dbReference type="PANTHER" id="PTHR15243:SF0">
    <property type="entry name" value="SERINE_THREONINE-PROTEIN KINASE 19"/>
    <property type="match status" value="1"/>
</dbReference>
<accession>A0A9W6Z0K1</accession>
<gene>
    <name evidence="2" type="ORF">Amon01_000444400</name>
</gene>
<dbReference type="GO" id="GO:0046579">
    <property type="term" value="P:positive regulation of Ras protein signal transduction"/>
    <property type="evidence" value="ECO:0007669"/>
    <property type="project" value="TreeGrafter"/>
</dbReference>
<dbReference type="OrthoDB" id="3980126at2759"/>
<protein>
    <submittedName>
        <fullName evidence="2">Unnamed protein product</fullName>
    </submittedName>
</protein>
<comment type="similarity">
    <text evidence="1">Belongs to the STK19 family.</text>
</comment>